<protein>
    <submittedName>
        <fullName evidence="5">Carboxypeptidase Ss1. Metallo peptidase. MEROPS family M20D</fullName>
    </submittedName>
</protein>
<keyword evidence="2" id="KW-0479">Metal-binding</keyword>
<keyword evidence="5" id="KW-0121">Carboxypeptidase</keyword>
<evidence type="ECO:0000313" key="6">
    <source>
        <dbReference type="Proteomes" id="UP000199021"/>
    </source>
</evidence>
<keyword evidence="5" id="KW-0645">Protease</keyword>
<feature type="binding site" evidence="2">
    <location>
        <position position="199"/>
    </location>
    <ligand>
        <name>Mn(2+)</name>
        <dbReference type="ChEBI" id="CHEBI:29035"/>
        <label>2</label>
    </ligand>
</feature>
<dbReference type="PANTHER" id="PTHR11014">
    <property type="entry name" value="PEPTIDASE M20 FAMILY MEMBER"/>
    <property type="match status" value="1"/>
</dbReference>
<keyword evidence="2" id="KW-0464">Manganese</keyword>
<dbReference type="GO" id="GO:0046872">
    <property type="term" value="F:metal ion binding"/>
    <property type="evidence" value="ECO:0007669"/>
    <property type="project" value="UniProtKB-KW"/>
</dbReference>
<keyword evidence="6" id="KW-1185">Reference proteome</keyword>
<dbReference type="Pfam" id="PF07687">
    <property type="entry name" value="M20_dimer"/>
    <property type="match status" value="1"/>
</dbReference>
<dbReference type="GO" id="GO:0019877">
    <property type="term" value="P:diaminopimelate biosynthetic process"/>
    <property type="evidence" value="ECO:0007669"/>
    <property type="project" value="UniProtKB-ARBA"/>
</dbReference>
<dbReference type="InterPro" id="IPR011650">
    <property type="entry name" value="Peptidase_M20_dimer"/>
</dbReference>
<gene>
    <name evidence="5" type="ORF">SAMN05444359_12157</name>
</gene>
<dbReference type="Pfam" id="PF01546">
    <property type="entry name" value="Peptidase_M20"/>
    <property type="match status" value="1"/>
</dbReference>
<proteinExistence type="predicted"/>
<feature type="domain" description="Peptidase M20 dimerisation" evidence="4">
    <location>
        <begin position="223"/>
        <end position="318"/>
    </location>
</feature>
<dbReference type="PANTHER" id="PTHR11014:SF63">
    <property type="entry name" value="METALLOPEPTIDASE, PUTATIVE (AFU_ORTHOLOGUE AFUA_6G09600)-RELATED"/>
    <property type="match status" value="1"/>
</dbReference>
<evidence type="ECO:0000256" key="1">
    <source>
        <dbReference type="ARBA" id="ARBA00022801"/>
    </source>
</evidence>
<evidence type="ECO:0000259" key="4">
    <source>
        <dbReference type="Pfam" id="PF07687"/>
    </source>
</evidence>
<feature type="binding site" evidence="2">
    <location>
        <position position="401"/>
    </location>
    <ligand>
        <name>Mn(2+)</name>
        <dbReference type="ChEBI" id="CHEBI:29035"/>
        <label>2</label>
    </ligand>
</feature>
<feature type="binding site" evidence="2">
    <location>
        <position position="132"/>
    </location>
    <ligand>
        <name>Mn(2+)</name>
        <dbReference type="ChEBI" id="CHEBI:29035"/>
        <label>2</label>
    </ligand>
</feature>
<dbReference type="Gene3D" id="3.30.70.360">
    <property type="match status" value="1"/>
</dbReference>
<keyword evidence="1" id="KW-0378">Hydrolase</keyword>
<dbReference type="InParanoid" id="A0A1H9KQ26"/>
<name>A0A1H9KQ26_9BACT</name>
<feature type="chain" id="PRO_5011594224" evidence="3">
    <location>
        <begin position="19"/>
        <end position="432"/>
    </location>
</feature>
<dbReference type="EMBL" id="FOFB01000021">
    <property type="protein sequence ID" value="SER00943.1"/>
    <property type="molecule type" value="Genomic_DNA"/>
</dbReference>
<dbReference type="STRING" id="478744.SAMN05444359_12157"/>
<dbReference type="NCBIfam" id="TIGR01891">
    <property type="entry name" value="amidohydrolases"/>
    <property type="match status" value="1"/>
</dbReference>
<dbReference type="OrthoDB" id="9776731at2"/>
<dbReference type="SUPFAM" id="SSF55031">
    <property type="entry name" value="Bacterial exopeptidase dimerisation domain"/>
    <property type="match status" value="1"/>
</dbReference>
<dbReference type="InterPro" id="IPR002933">
    <property type="entry name" value="Peptidase_M20"/>
</dbReference>
<dbReference type="InterPro" id="IPR036264">
    <property type="entry name" value="Bact_exopeptidase_dim_dom"/>
</dbReference>
<dbReference type="Proteomes" id="UP000199021">
    <property type="component" value="Unassembled WGS sequence"/>
</dbReference>
<evidence type="ECO:0000313" key="5">
    <source>
        <dbReference type="EMBL" id="SER00943.1"/>
    </source>
</evidence>
<dbReference type="GO" id="GO:0004180">
    <property type="term" value="F:carboxypeptidase activity"/>
    <property type="evidence" value="ECO:0007669"/>
    <property type="project" value="UniProtKB-KW"/>
</dbReference>
<feature type="binding site" evidence="2">
    <location>
        <position position="168"/>
    </location>
    <ligand>
        <name>Mn(2+)</name>
        <dbReference type="ChEBI" id="CHEBI:29035"/>
        <label>2</label>
    </ligand>
</feature>
<accession>A0A1H9KQ26</accession>
<evidence type="ECO:0000256" key="3">
    <source>
        <dbReference type="SAM" id="SignalP"/>
    </source>
</evidence>
<sequence length="432" mass="46608">MKYLLLSVAIVLSALVSAQSVNYEATRKASASIEDKVIEWRHHLHENPELSNREFETAKYVEKHLKALGMEVRTGVAYTGVIGILKGDKPGGVIALRADMDALPVIEKVDLPYASKVKTTYLGKDVGVMHACGHDTHVAMLMGAAEILSARKAEIAGTVVFIFQPAEEGAPKEEGGGAKMIVEEGIFDDYKIETAFGIHINSQTPVGQVNYKPGGAMAASNPFKITVKGKQAHGSAPWASVDPVVAAAQIILGLQTIVSRQMDLTKEPVVITVGKIEGGVRNNIIPNEVTMIGTIRTLDRKMKAEVFERIKKTATSIAESSGAEAIVEIQDGTLITYNDPEITRRLMPAVVATAGEDNVNLVRPITGAEDFSYYAAKVPSLFVFLGGMDPAMNRADAPGHHTPDFRVDDRGLRLGVEIYTNIALDYLSGRTK</sequence>
<dbReference type="InterPro" id="IPR017439">
    <property type="entry name" value="Amidohydrolase"/>
</dbReference>
<comment type="cofactor">
    <cofactor evidence="2">
        <name>Mn(2+)</name>
        <dbReference type="ChEBI" id="CHEBI:29035"/>
    </cofactor>
    <text evidence="2">The Mn(2+) ion enhances activity.</text>
</comment>
<dbReference type="PIRSF" id="PIRSF005962">
    <property type="entry name" value="Pept_M20D_amidohydro"/>
    <property type="match status" value="1"/>
</dbReference>
<dbReference type="FunFam" id="3.30.70.360:FF:000001">
    <property type="entry name" value="N-acetyldiaminopimelate deacetylase"/>
    <property type="match status" value="1"/>
</dbReference>
<evidence type="ECO:0000256" key="2">
    <source>
        <dbReference type="PIRSR" id="PIRSR005962-1"/>
    </source>
</evidence>
<dbReference type="Gene3D" id="3.40.630.10">
    <property type="entry name" value="Zn peptidases"/>
    <property type="match status" value="1"/>
</dbReference>
<feature type="signal peptide" evidence="3">
    <location>
        <begin position="1"/>
        <end position="18"/>
    </location>
</feature>
<dbReference type="GO" id="GO:0050118">
    <property type="term" value="F:N-acetyldiaminopimelate deacetylase activity"/>
    <property type="evidence" value="ECO:0007669"/>
    <property type="project" value="UniProtKB-ARBA"/>
</dbReference>
<feature type="binding site" evidence="2">
    <location>
        <position position="134"/>
    </location>
    <ligand>
        <name>Mn(2+)</name>
        <dbReference type="ChEBI" id="CHEBI:29035"/>
        <label>2</label>
    </ligand>
</feature>
<dbReference type="AlphaFoldDB" id="A0A1H9KQ26"/>
<dbReference type="RefSeq" id="WP_090171001.1">
    <property type="nucleotide sequence ID" value="NZ_FOFB01000021.1"/>
</dbReference>
<organism evidence="5 6">
    <name type="scientific">Neolewinella agarilytica</name>
    <dbReference type="NCBI Taxonomy" id="478744"/>
    <lineage>
        <taxon>Bacteria</taxon>
        <taxon>Pseudomonadati</taxon>
        <taxon>Bacteroidota</taxon>
        <taxon>Saprospiria</taxon>
        <taxon>Saprospirales</taxon>
        <taxon>Lewinellaceae</taxon>
        <taxon>Neolewinella</taxon>
    </lineage>
</organism>
<reference evidence="6" key="1">
    <citation type="submission" date="2016-10" db="EMBL/GenBank/DDBJ databases">
        <authorList>
            <person name="Varghese N."/>
            <person name="Submissions S."/>
        </authorList>
    </citation>
    <scope>NUCLEOTIDE SEQUENCE [LARGE SCALE GENOMIC DNA]</scope>
    <source>
        <strain evidence="6">DSM 24740</strain>
    </source>
</reference>
<keyword evidence="3" id="KW-0732">Signal</keyword>
<dbReference type="SUPFAM" id="SSF53187">
    <property type="entry name" value="Zn-dependent exopeptidases"/>
    <property type="match status" value="1"/>
</dbReference>